<feature type="transmembrane region" description="Helical" evidence="2">
    <location>
        <begin position="83"/>
        <end position="102"/>
    </location>
</feature>
<sequence length="511" mass="55660">MKTGNDVMHRLKKMMSAGLRGPEGFVSMLAGFGMLWSGVLAASLALGLEWLALTVFLFSGAIASAVCFFSGTLLRSLGKSRTVWLMLAAITFYLVSMTGLAFPEFLLENGFGAALRLALFFCVLAAGVSFAMAGREGPSHIVALVIAGITLFGCIPGNGLVGGIRYMGWLISSQADHPDNGMGSGIDDVDKAIRQKYLEEYLIKLQEIEREWAEKEISAAEYEKIRRALEARYGDYVNSASAGSGAQGSGEFRVHTAFVSARQGEGDRSGVADRFVQGEHSLYYYLRYTGADSADEAYELRWLHGGKLFRQKPLSLAVGSGELIDSVDRVFDAGTYDVQLFNGEKLLASTRFTVTVPLVARIHSVQAAPAAVFPGDLLNVYTEYSFALNDDIDSVSVREQCVIRRNGVSVAGPVVHDVVREIGMNTAVFRIVLPRQLAAGTYEAETIFYCDGREISSSTVFDVTSPWYGRNDRPVYPRRDRPASSSGTAKVPGEVRLDDLGSILERIYGRE</sequence>
<evidence type="ECO:0000256" key="2">
    <source>
        <dbReference type="SAM" id="Phobius"/>
    </source>
</evidence>
<name>A0A831WUW4_PROAE</name>
<keyword evidence="2" id="KW-1133">Transmembrane helix</keyword>
<dbReference type="Proteomes" id="UP000886335">
    <property type="component" value="Unassembled WGS sequence"/>
</dbReference>
<feature type="region of interest" description="Disordered" evidence="1">
    <location>
        <begin position="472"/>
        <end position="492"/>
    </location>
</feature>
<gene>
    <name evidence="3" type="ORF">ENN50_05780</name>
</gene>
<protein>
    <submittedName>
        <fullName evidence="3">Uncharacterized protein</fullName>
    </submittedName>
</protein>
<organism evidence="3">
    <name type="scientific">Prosthecochloris aestuarii</name>
    <dbReference type="NCBI Taxonomy" id="1102"/>
    <lineage>
        <taxon>Bacteria</taxon>
        <taxon>Pseudomonadati</taxon>
        <taxon>Chlorobiota</taxon>
        <taxon>Chlorobiia</taxon>
        <taxon>Chlorobiales</taxon>
        <taxon>Chlorobiaceae</taxon>
        <taxon>Prosthecochloris</taxon>
    </lineage>
</organism>
<feature type="transmembrane region" description="Helical" evidence="2">
    <location>
        <begin position="141"/>
        <end position="164"/>
    </location>
</feature>
<feature type="transmembrane region" description="Helical" evidence="2">
    <location>
        <begin position="114"/>
        <end position="134"/>
    </location>
</feature>
<feature type="transmembrane region" description="Helical" evidence="2">
    <location>
        <begin position="51"/>
        <end position="71"/>
    </location>
</feature>
<dbReference type="AlphaFoldDB" id="A0A831WUW4"/>
<proteinExistence type="predicted"/>
<feature type="compositionally biased region" description="Basic and acidic residues" evidence="1">
    <location>
        <begin position="472"/>
        <end position="482"/>
    </location>
</feature>
<keyword evidence="2" id="KW-0472">Membrane</keyword>
<keyword evidence="2" id="KW-0812">Transmembrane</keyword>
<accession>A0A831WUW4</accession>
<dbReference type="CDD" id="cd22249">
    <property type="entry name" value="UDM1_RNF168_RNF169-like"/>
    <property type="match status" value="1"/>
</dbReference>
<dbReference type="EMBL" id="DSBW01000130">
    <property type="protein sequence ID" value="HED31181.1"/>
    <property type="molecule type" value="Genomic_DNA"/>
</dbReference>
<reference evidence="3" key="1">
    <citation type="journal article" date="2020" name="mSystems">
        <title>Genome- and Community-Level Interaction Insights into Carbon Utilization and Element Cycling Functions of Hydrothermarchaeota in Hydrothermal Sediment.</title>
        <authorList>
            <person name="Zhou Z."/>
            <person name="Liu Y."/>
            <person name="Xu W."/>
            <person name="Pan J."/>
            <person name="Luo Z.H."/>
            <person name="Li M."/>
        </authorList>
    </citation>
    <scope>NUCLEOTIDE SEQUENCE [LARGE SCALE GENOMIC DNA]</scope>
    <source>
        <strain evidence="3">SpSt-1181</strain>
    </source>
</reference>
<evidence type="ECO:0000313" key="3">
    <source>
        <dbReference type="EMBL" id="HED31181.1"/>
    </source>
</evidence>
<comment type="caution">
    <text evidence="3">The sequence shown here is derived from an EMBL/GenBank/DDBJ whole genome shotgun (WGS) entry which is preliminary data.</text>
</comment>
<evidence type="ECO:0000256" key="1">
    <source>
        <dbReference type="SAM" id="MobiDB-lite"/>
    </source>
</evidence>